<keyword evidence="2" id="KW-1185">Reference proteome</keyword>
<reference evidence="1 2" key="1">
    <citation type="submission" date="2023-04" db="EMBL/GenBank/DDBJ databases">
        <title>Forest soil microbial communities from Buena Vista Peninsula, Colon Province, Panama.</title>
        <authorList>
            <person name="Bouskill N."/>
        </authorList>
    </citation>
    <scope>NUCLEOTIDE SEQUENCE [LARGE SCALE GENOMIC DNA]</scope>
    <source>
        <strain evidence="1 2">GGS1</strain>
    </source>
</reference>
<dbReference type="EMBL" id="JARXVH010000045">
    <property type="protein sequence ID" value="MDH6222819.1"/>
    <property type="molecule type" value="Genomic_DNA"/>
</dbReference>
<proteinExistence type="predicted"/>
<name>A0ABT6M2P6_9ACTN</name>
<protein>
    <submittedName>
        <fullName evidence="1">Uncharacterized protein</fullName>
    </submittedName>
</protein>
<dbReference type="Proteomes" id="UP001160499">
    <property type="component" value="Unassembled WGS sequence"/>
</dbReference>
<evidence type="ECO:0000313" key="1">
    <source>
        <dbReference type="EMBL" id="MDH6222819.1"/>
    </source>
</evidence>
<comment type="caution">
    <text evidence="1">The sequence shown here is derived from an EMBL/GenBank/DDBJ whole genome shotgun (WGS) entry which is preliminary data.</text>
</comment>
<sequence length="121" mass="12665">MCPSAVNAIAAGLVAQNGETSMRWSPYSGLMRSHTSVVVMQARYAVTSHGPVVNPQVRGPGDHGVRVVGGGQVEGRAVVHEPDPVLLQVSPPGSLAQQVVQVPDLQLRHVPFLSVTSLAGR</sequence>
<accession>A0ABT6M2P6</accession>
<organism evidence="1 2">
    <name type="scientific">Streptomyces pseudovenezuelae</name>
    <dbReference type="NCBI Taxonomy" id="67350"/>
    <lineage>
        <taxon>Bacteria</taxon>
        <taxon>Bacillati</taxon>
        <taxon>Actinomycetota</taxon>
        <taxon>Actinomycetes</taxon>
        <taxon>Kitasatosporales</taxon>
        <taxon>Streptomycetaceae</taxon>
        <taxon>Streptomyces</taxon>
        <taxon>Streptomyces aurantiacus group</taxon>
    </lineage>
</organism>
<gene>
    <name evidence="1" type="ORF">M2283_010171</name>
</gene>
<evidence type="ECO:0000313" key="2">
    <source>
        <dbReference type="Proteomes" id="UP001160499"/>
    </source>
</evidence>